<gene>
    <name evidence="8" type="ORF">BINO364_LOCUS253</name>
</gene>
<reference evidence="8" key="1">
    <citation type="submission" date="2021-12" db="EMBL/GenBank/DDBJ databases">
        <authorList>
            <person name="Martin H S."/>
        </authorList>
    </citation>
    <scope>NUCLEOTIDE SEQUENCE</scope>
</reference>
<dbReference type="AlphaFoldDB" id="A0A8J9Y4I4"/>
<feature type="chain" id="PRO_5035488324" description="Carboxylic ester hydrolase" evidence="6">
    <location>
        <begin position="21"/>
        <end position="544"/>
    </location>
</feature>
<evidence type="ECO:0000256" key="1">
    <source>
        <dbReference type="ARBA" id="ARBA00005964"/>
    </source>
</evidence>
<keyword evidence="9" id="KW-1185">Reference proteome</keyword>
<feature type="signal peptide" evidence="6">
    <location>
        <begin position="1"/>
        <end position="20"/>
    </location>
</feature>
<dbReference type="InterPro" id="IPR029058">
    <property type="entry name" value="AB_hydrolase_fold"/>
</dbReference>
<protein>
    <recommendedName>
        <fullName evidence="6">Carboxylic ester hydrolase</fullName>
        <ecNumber evidence="6">3.1.1.-</ecNumber>
    </recommendedName>
</protein>
<keyword evidence="5" id="KW-0325">Glycoprotein</keyword>
<evidence type="ECO:0000259" key="7">
    <source>
        <dbReference type="Pfam" id="PF00135"/>
    </source>
</evidence>
<evidence type="ECO:0000313" key="9">
    <source>
        <dbReference type="Proteomes" id="UP000838878"/>
    </source>
</evidence>
<proteinExistence type="inferred from homology"/>
<keyword evidence="2" id="KW-0719">Serine esterase</keyword>
<dbReference type="PROSITE" id="PS00122">
    <property type="entry name" value="CARBOXYLESTERASE_B_1"/>
    <property type="match status" value="1"/>
</dbReference>
<dbReference type="PANTHER" id="PTHR11559">
    <property type="entry name" value="CARBOXYLESTERASE"/>
    <property type="match status" value="1"/>
</dbReference>
<dbReference type="InterPro" id="IPR050309">
    <property type="entry name" value="Type-B_Carboxylest/Lipase"/>
</dbReference>
<accession>A0A8J9Y4I4</accession>
<evidence type="ECO:0000256" key="4">
    <source>
        <dbReference type="ARBA" id="ARBA00023157"/>
    </source>
</evidence>
<keyword evidence="3 6" id="KW-0378">Hydrolase</keyword>
<evidence type="ECO:0000256" key="6">
    <source>
        <dbReference type="RuleBase" id="RU361235"/>
    </source>
</evidence>
<sequence>MRKNICNLLLWLVFVQPSRSILTPLVHISQGKLRGLRLFGQNSYLSIPYATSQRFQLPKDPSKWHGVYHAVNPFVRCPQLMSFLTTGNEDCLYLDVYTPEKIKQKDKLPVMVFFHGGAYFKGSKELYDPYYLVTKGAVVVTVNYRLGVLGFLCLNGISNLGLRDQVAALEWVRKNIASFGGDPNNVTLWGQSAGASSAALHLLSERSKDLFHKAILMSGTALSTWAFNIEPFKPALEDARKISPARTEHDVYRIFAQTSLPTLLRVTYDNSVNPRYFKYSPCVDSNFTQPFFNDTPYSILKSGQFNKVPIIVGYTDNEGGFFYRLLSDKSAKDLNENFNYMLPCVFSWCSDEERREIGATMRSHYFGNKVIDYSTSAESLIDFYSDWIAYGSINAFSRIITQFSDKPVYNYQFSYVGGRNFGKAISGLYFNGTTHAGELFYLFRPLGISLPLLNSDKKMVERMTTLIHNFMLNENPTPKKTSLLPLTWPSAAKNQSNILVLDKQLHVIDHPRKEQRGDFFLKLLCTYGKSGYVPCESAERCQSK</sequence>
<dbReference type="Pfam" id="PF00135">
    <property type="entry name" value="COesterase"/>
    <property type="match status" value="1"/>
</dbReference>
<dbReference type="OrthoDB" id="19653at2759"/>
<dbReference type="InterPro" id="IPR019819">
    <property type="entry name" value="Carboxylesterase_B_CS"/>
</dbReference>
<evidence type="ECO:0000256" key="5">
    <source>
        <dbReference type="ARBA" id="ARBA00023180"/>
    </source>
</evidence>
<comment type="similarity">
    <text evidence="1 6">Belongs to the type-B carboxylesterase/lipase family.</text>
</comment>
<dbReference type="GO" id="GO:0052689">
    <property type="term" value="F:carboxylic ester hydrolase activity"/>
    <property type="evidence" value="ECO:0007669"/>
    <property type="project" value="UniProtKB-KW"/>
</dbReference>
<evidence type="ECO:0000313" key="8">
    <source>
        <dbReference type="EMBL" id="CAH0713055.1"/>
    </source>
</evidence>
<dbReference type="Proteomes" id="UP000838878">
    <property type="component" value="Chromosome 1"/>
</dbReference>
<evidence type="ECO:0000256" key="3">
    <source>
        <dbReference type="ARBA" id="ARBA00022801"/>
    </source>
</evidence>
<evidence type="ECO:0000256" key="2">
    <source>
        <dbReference type="ARBA" id="ARBA00022487"/>
    </source>
</evidence>
<organism evidence="8 9">
    <name type="scientific">Brenthis ino</name>
    <name type="common">lesser marbled fritillary</name>
    <dbReference type="NCBI Taxonomy" id="405034"/>
    <lineage>
        <taxon>Eukaryota</taxon>
        <taxon>Metazoa</taxon>
        <taxon>Ecdysozoa</taxon>
        <taxon>Arthropoda</taxon>
        <taxon>Hexapoda</taxon>
        <taxon>Insecta</taxon>
        <taxon>Pterygota</taxon>
        <taxon>Neoptera</taxon>
        <taxon>Endopterygota</taxon>
        <taxon>Lepidoptera</taxon>
        <taxon>Glossata</taxon>
        <taxon>Ditrysia</taxon>
        <taxon>Papilionoidea</taxon>
        <taxon>Nymphalidae</taxon>
        <taxon>Heliconiinae</taxon>
        <taxon>Argynnini</taxon>
        <taxon>Brenthis</taxon>
    </lineage>
</organism>
<dbReference type="PROSITE" id="PS00941">
    <property type="entry name" value="CARBOXYLESTERASE_B_2"/>
    <property type="match status" value="1"/>
</dbReference>
<keyword evidence="6" id="KW-0732">Signal</keyword>
<name>A0A8J9Y4I4_9NEOP</name>
<dbReference type="EC" id="3.1.1.-" evidence="6"/>
<feature type="domain" description="Carboxylesterase type B" evidence="7">
    <location>
        <begin position="24"/>
        <end position="515"/>
    </location>
</feature>
<dbReference type="EMBL" id="OV170221">
    <property type="protein sequence ID" value="CAH0713055.1"/>
    <property type="molecule type" value="Genomic_DNA"/>
</dbReference>
<dbReference type="SUPFAM" id="SSF53474">
    <property type="entry name" value="alpha/beta-Hydrolases"/>
    <property type="match status" value="1"/>
</dbReference>
<dbReference type="InterPro" id="IPR002018">
    <property type="entry name" value="CarbesteraseB"/>
</dbReference>
<dbReference type="Gene3D" id="3.40.50.1820">
    <property type="entry name" value="alpha/beta hydrolase"/>
    <property type="match status" value="1"/>
</dbReference>
<keyword evidence="4" id="KW-1015">Disulfide bond</keyword>
<dbReference type="InterPro" id="IPR019826">
    <property type="entry name" value="Carboxylesterase_B_AS"/>
</dbReference>
<feature type="non-terminal residue" evidence="8">
    <location>
        <position position="544"/>
    </location>
</feature>